<dbReference type="SUPFAM" id="SSF55120">
    <property type="entry name" value="Pseudouridine synthase"/>
    <property type="match status" value="1"/>
</dbReference>
<dbReference type="InterPro" id="IPR050343">
    <property type="entry name" value="RsuA_PseudoU_synthase"/>
</dbReference>
<dbReference type="Proteomes" id="UP000095751">
    <property type="component" value="Unassembled WGS sequence"/>
</dbReference>
<feature type="non-terminal residue" evidence="4">
    <location>
        <position position="234"/>
    </location>
</feature>
<organism evidence="4 5">
    <name type="scientific">Fragilariopsis cylindrus CCMP1102</name>
    <dbReference type="NCBI Taxonomy" id="635003"/>
    <lineage>
        <taxon>Eukaryota</taxon>
        <taxon>Sar</taxon>
        <taxon>Stramenopiles</taxon>
        <taxon>Ochrophyta</taxon>
        <taxon>Bacillariophyta</taxon>
        <taxon>Bacillariophyceae</taxon>
        <taxon>Bacillariophycidae</taxon>
        <taxon>Bacillariales</taxon>
        <taxon>Bacillariaceae</taxon>
        <taxon>Fragilariopsis</taxon>
    </lineage>
</organism>
<dbReference type="EMBL" id="KV784353">
    <property type="protein sequence ID" value="OEU23474.1"/>
    <property type="molecule type" value="Genomic_DNA"/>
</dbReference>
<dbReference type="GO" id="GO:0003723">
    <property type="term" value="F:RNA binding"/>
    <property type="evidence" value="ECO:0007669"/>
    <property type="project" value="InterPro"/>
</dbReference>
<dbReference type="InterPro" id="IPR020094">
    <property type="entry name" value="TruA/RsuA/RluB/E/F_N"/>
</dbReference>
<feature type="non-terminal residue" evidence="4">
    <location>
        <position position="1"/>
    </location>
</feature>
<dbReference type="GO" id="GO:0001522">
    <property type="term" value="P:pseudouridine synthesis"/>
    <property type="evidence" value="ECO:0007669"/>
    <property type="project" value="InterPro"/>
</dbReference>
<dbReference type="FunCoup" id="A0A1E7FZD2">
    <property type="interactions" value="15"/>
</dbReference>
<dbReference type="Gene3D" id="3.30.70.1560">
    <property type="entry name" value="Alpha-L RNA-binding motif"/>
    <property type="match status" value="1"/>
</dbReference>
<evidence type="ECO:0000259" key="3">
    <source>
        <dbReference type="Pfam" id="PF00849"/>
    </source>
</evidence>
<dbReference type="InterPro" id="IPR018496">
    <property type="entry name" value="PsdUridine_synth_RsuA/RluB_CS"/>
</dbReference>
<dbReference type="PANTHER" id="PTHR47683:SF2">
    <property type="entry name" value="RNA-BINDING S4 DOMAIN-CONTAINING PROTEIN"/>
    <property type="match status" value="1"/>
</dbReference>
<evidence type="ECO:0000313" key="4">
    <source>
        <dbReference type="EMBL" id="OEU23474.1"/>
    </source>
</evidence>
<feature type="domain" description="Pseudouridine synthase RsuA/RluA-like" evidence="3">
    <location>
        <begin position="57"/>
        <end position="215"/>
    </location>
</feature>
<keyword evidence="2" id="KW-0413">Isomerase</keyword>
<dbReference type="Gene3D" id="3.30.70.580">
    <property type="entry name" value="Pseudouridine synthase I, catalytic domain, N-terminal subdomain"/>
    <property type="match status" value="1"/>
</dbReference>
<name>A0A1E7FZD2_9STRA</name>
<dbReference type="PROSITE" id="PS01149">
    <property type="entry name" value="PSI_RSU"/>
    <property type="match status" value="1"/>
</dbReference>
<dbReference type="PANTHER" id="PTHR47683">
    <property type="entry name" value="PSEUDOURIDINE SYNTHASE FAMILY PROTEIN-RELATED"/>
    <property type="match status" value="1"/>
</dbReference>
<dbReference type="OrthoDB" id="440619at2759"/>
<reference evidence="4 5" key="1">
    <citation type="submission" date="2016-09" db="EMBL/GenBank/DDBJ databases">
        <title>Extensive genetic diversity and differential bi-allelic expression allows diatom success in the polar Southern Ocean.</title>
        <authorList>
            <consortium name="DOE Joint Genome Institute"/>
            <person name="Mock T."/>
            <person name="Otillar R.P."/>
            <person name="Strauss J."/>
            <person name="Dupont C."/>
            <person name="Frickenhaus S."/>
            <person name="Maumus F."/>
            <person name="Mcmullan M."/>
            <person name="Sanges R."/>
            <person name="Schmutz J."/>
            <person name="Toseland A."/>
            <person name="Valas R."/>
            <person name="Veluchamy A."/>
            <person name="Ward B.J."/>
            <person name="Allen A."/>
            <person name="Barry K."/>
            <person name="Falciatore A."/>
            <person name="Ferrante M."/>
            <person name="Fortunato A.E."/>
            <person name="Gloeckner G."/>
            <person name="Gruber A."/>
            <person name="Hipkin R."/>
            <person name="Janech M."/>
            <person name="Kroth P."/>
            <person name="Leese F."/>
            <person name="Lindquist E."/>
            <person name="Lyon B.R."/>
            <person name="Martin J."/>
            <person name="Mayer C."/>
            <person name="Parker M."/>
            <person name="Quesneville H."/>
            <person name="Raymond J."/>
            <person name="Uhlig C."/>
            <person name="Valentin K.U."/>
            <person name="Worden A.Z."/>
            <person name="Armbrust E.V."/>
            <person name="Bowler C."/>
            <person name="Green B."/>
            <person name="Moulton V."/>
            <person name="Van Oosterhout C."/>
            <person name="Grigoriev I."/>
        </authorList>
    </citation>
    <scope>NUCLEOTIDE SEQUENCE [LARGE SCALE GENOMIC DNA]</scope>
    <source>
        <strain evidence="4 5">CCMP1102</strain>
    </source>
</reference>
<dbReference type="Pfam" id="PF00849">
    <property type="entry name" value="PseudoU_synth_2"/>
    <property type="match status" value="1"/>
</dbReference>
<accession>A0A1E7FZD2</accession>
<dbReference type="InterPro" id="IPR006145">
    <property type="entry name" value="PsdUridine_synth_RsuA/RluA"/>
</dbReference>
<dbReference type="GO" id="GO:0006364">
    <property type="term" value="P:rRNA processing"/>
    <property type="evidence" value="ECO:0007669"/>
    <property type="project" value="UniProtKB-ARBA"/>
</dbReference>
<proteinExistence type="inferred from homology"/>
<protein>
    <submittedName>
        <fullName evidence="4">Pseudouridine synthase</fullName>
    </submittedName>
</protein>
<dbReference type="KEGG" id="fcy:FRACYDRAFT_142798"/>
<sequence length="234" mass="26769">SRREADKLIAEGGGRITINNIPVTSKGGHFVIPYIDIIRLDQNLVQESSSDQYKFEYIKYWKPKGIICTTDLTIPYNIINELQTVDGYNPTSKKRIYPVGRLDKDTSGLILLTNDGRLPNSSLRQQYKKSKVYELKLNYCLTGKQELQNAIDRLSKGVTITTETVRNGIRKSLTALTKPCYVEPIYTDDNSGEEVWWLRVVLEEGRNRQVRKMINTIGYSVIELERVSFADITL</sequence>
<dbReference type="InterPro" id="IPR042092">
    <property type="entry name" value="PsdUridine_s_RsuA/RluB/E/F_cat"/>
</dbReference>
<dbReference type="InParanoid" id="A0A1E7FZD2"/>
<dbReference type="InterPro" id="IPR020103">
    <property type="entry name" value="PsdUridine_synth_cat_dom_sf"/>
</dbReference>
<dbReference type="AlphaFoldDB" id="A0A1E7FZD2"/>
<keyword evidence="5" id="KW-1185">Reference proteome</keyword>
<evidence type="ECO:0000256" key="1">
    <source>
        <dbReference type="ARBA" id="ARBA00008348"/>
    </source>
</evidence>
<dbReference type="GO" id="GO:0009982">
    <property type="term" value="F:pseudouridine synthase activity"/>
    <property type="evidence" value="ECO:0007669"/>
    <property type="project" value="InterPro"/>
</dbReference>
<comment type="similarity">
    <text evidence="1">Belongs to the pseudouridine synthase RsuA family.</text>
</comment>
<evidence type="ECO:0000256" key="2">
    <source>
        <dbReference type="ARBA" id="ARBA00023235"/>
    </source>
</evidence>
<evidence type="ECO:0000313" key="5">
    <source>
        <dbReference type="Proteomes" id="UP000095751"/>
    </source>
</evidence>
<gene>
    <name evidence="4" type="ORF">FRACYDRAFT_142798</name>
</gene>